<dbReference type="SUPFAM" id="SSF57756">
    <property type="entry name" value="Retrovirus zinc finger-like domains"/>
    <property type="match status" value="1"/>
</dbReference>
<protein>
    <recommendedName>
        <fullName evidence="3">CCHC-type domain-containing protein</fullName>
    </recommendedName>
</protein>
<comment type="caution">
    <text evidence="4">The sequence shown here is derived from an EMBL/GenBank/DDBJ whole genome shotgun (WGS) entry which is preliminary data.</text>
</comment>
<dbReference type="Pfam" id="PF00098">
    <property type="entry name" value="zf-CCHC"/>
    <property type="match status" value="1"/>
</dbReference>
<organism evidence="4 5">
    <name type="scientific">Penicillium nordicum</name>
    <dbReference type="NCBI Taxonomy" id="229535"/>
    <lineage>
        <taxon>Eukaryota</taxon>
        <taxon>Fungi</taxon>
        <taxon>Dikarya</taxon>
        <taxon>Ascomycota</taxon>
        <taxon>Pezizomycotina</taxon>
        <taxon>Eurotiomycetes</taxon>
        <taxon>Eurotiomycetidae</taxon>
        <taxon>Eurotiales</taxon>
        <taxon>Aspergillaceae</taxon>
        <taxon>Penicillium</taxon>
    </lineage>
</organism>
<evidence type="ECO:0000256" key="1">
    <source>
        <dbReference type="PROSITE-ProRule" id="PRU00047"/>
    </source>
</evidence>
<feature type="region of interest" description="Disordered" evidence="2">
    <location>
        <begin position="318"/>
        <end position="366"/>
    </location>
</feature>
<dbReference type="PROSITE" id="PS50158">
    <property type="entry name" value="ZF_CCHC"/>
    <property type="match status" value="1"/>
</dbReference>
<evidence type="ECO:0000256" key="2">
    <source>
        <dbReference type="SAM" id="MobiDB-lite"/>
    </source>
</evidence>
<accession>A0A0M8NNJ2</accession>
<sequence>MFIELYSNVSQEHVNPVVLQAAHRARAFREGQNETDQLTAALEAANTARAESTQLAVTLNAATAALNAAREASQGPPPPQEGGGATPNTPEPAQTPVSDTIMGMDKETRKRFLNDLRVINNFDGTIPNDAARKWTRDCDRYFLELSRLTGHDSPDQAKVLHASGKLVRLARQRLEQREKHRTLLGLETFDTWKEFKEWLEWEFAEHLSTEKLYERYELIKQGNQSIQEYAANLQQVISDLSWNIPDPMLIQRFVTGTKPTYRAKWAEERDQPKDFQAVIVRFAQYEQGRAIARRHETTSRHPDAMDIDGKVLTAADSSARPTISSKETRECHNCGKKGHLARNCRKTKTEETRQKQKAASERSTKN</sequence>
<dbReference type="SMART" id="SM00343">
    <property type="entry name" value="ZnF_C2HC"/>
    <property type="match status" value="1"/>
</dbReference>
<dbReference type="InterPro" id="IPR036875">
    <property type="entry name" value="Znf_CCHC_sf"/>
</dbReference>
<dbReference type="GO" id="GO:0008270">
    <property type="term" value="F:zinc ion binding"/>
    <property type="evidence" value="ECO:0007669"/>
    <property type="project" value="UniProtKB-KW"/>
</dbReference>
<feature type="compositionally biased region" description="Polar residues" evidence="2">
    <location>
        <begin position="86"/>
        <end position="98"/>
    </location>
</feature>
<dbReference type="PANTHER" id="PTHR15503">
    <property type="entry name" value="LDOC1 RELATED"/>
    <property type="match status" value="1"/>
</dbReference>
<feature type="domain" description="CCHC-type" evidence="3">
    <location>
        <begin position="331"/>
        <end position="346"/>
    </location>
</feature>
<name>A0A0M8NNJ2_9EURO</name>
<dbReference type="InterPro" id="IPR001878">
    <property type="entry name" value="Znf_CCHC"/>
</dbReference>
<keyword evidence="5" id="KW-1185">Reference proteome</keyword>
<dbReference type="Proteomes" id="UP000037696">
    <property type="component" value="Unassembled WGS sequence"/>
</dbReference>
<dbReference type="PANTHER" id="PTHR15503:SF22">
    <property type="entry name" value="TRANSPOSON TY3-I GAG POLYPROTEIN"/>
    <property type="match status" value="1"/>
</dbReference>
<feature type="compositionally biased region" description="Basic and acidic residues" evidence="2">
    <location>
        <begin position="347"/>
        <end position="366"/>
    </location>
</feature>
<keyword evidence="1" id="KW-0863">Zinc-finger</keyword>
<evidence type="ECO:0000259" key="3">
    <source>
        <dbReference type="PROSITE" id="PS50158"/>
    </source>
</evidence>
<dbReference type="AlphaFoldDB" id="A0A0M8NNJ2"/>
<dbReference type="InterPro" id="IPR005162">
    <property type="entry name" value="Retrotrans_gag_dom"/>
</dbReference>
<gene>
    <name evidence="4" type="ORF">ACN38_g13159</name>
</gene>
<keyword evidence="1" id="KW-0479">Metal-binding</keyword>
<proteinExistence type="predicted"/>
<dbReference type="Gene3D" id="4.10.60.10">
    <property type="entry name" value="Zinc finger, CCHC-type"/>
    <property type="match status" value="1"/>
</dbReference>
<dbReference type="Pfam" id="PF03732">
    <property type="entry name" value="Retrotrans_gag"/>
    <property type="match status" value="1"/>
</dbReference>
<dbReference type="InterPro" id="IPR032567">
    <property type="entry name" value="RTL1-rel"/>
</dbReference>
<feature type="compositionally biased region" description="Basic residues" evidence="2">
    <location>
        <begin position="334"/>
        <end position="346"/>
    </location>
</feature>
<feature type="region of interest" description="Disordered" evidence="2">
    <location>
        <begin position="68"/>
        <end position="100"/>
    </location>
</feature>
<keyword evidence="1" id="KW-0862">Zinc</keyword>
<dbReference type="EMBL" id="LHQQ01000718">
    <property type="protein sequence ID" value="KOS36136.1"/>
    <property type="molecule type" value="Genomic_DNA"/>
</dbReference>
<reference evidence="4 5" key="1">
    <citation type="submission" date="2015-08" db="EMBL/GenBank/DDBJ databases">
        <title>Genome sequencing of Penicillium nordicum.</title>
        <authorList>
            <person name="Nguyen H.D."/>
            <person name="Seifert K.A."/>
        </authorList>
    </citation>
    <scope>NUCLEOTIDE SEQUENCE [LARGE SCALE GENOMIC DNA]</scope>
    <source>
        <strain evidence="4 5">DAOMC 185683</strain>
    </source>
</reference>
<dbReference type="GO" id="GO:0003676">
    <property type="term" value="F:nucleic acid binding"/>
    <property type="evidence" value="ECO:0007669"/>
    <property type="project" value="InterPro"/>
</dbReference>
<evidence type="ECO:0000313" key="5">
    <source>
        <dbReference type="Proteomes" id="UP000037696"/>
    </source>
</evidence>
<evidence type="ECO:0000313" key="4">
    <source>
        <dbReference type="EMBL" id="KOS36136.1"/>
    </source>
</evidence>
<dbReference type="OrthoDB" id="4368965at2759"/>